<comment type="function">
    <text evidence="3">Involved in the assembly of C/D box small nucleolar ribonucleoprotein (snoRNP) particles. Recruits the SWI/SNF complex to the core promoter of rRNA genes and enhances pre-rRNA transcription. Mediates interaction of TELO2 with the R2TP complex which is necessary for the stability of MTOR and SMG1. Positively regulates the assembly and activity of the mTORC1 complex.</text>
</comment>
<organism evidence="7 8">
    <name type="scientific">Petrolisthes manimaculis</name>
    <dbReference type="NCBI Taxonomy" id="1843537"/>
    <lineage>
        <taxon>Eukaryota</taxon>
        <taxon>Metazoa</taxon>
        <taxon>Ecdysozoa</taxon>
        <taxon>Arthropoda</taxon>
        <taxon>Crustacea</taxon>
        <taxon>Multicrustacea</taxon>
        <taxon>Malacostraca</taxon>
        <taxon>Eumalacostraca</taxon>
        <taxon>Eucarida</taxon>
        <taxon>Decapoda</taxon>
        <taxon>Pleocyemata</taxon>
        <taxon>Anomura</taxon>
        <taxon>Galatheoidea</taxon>
        <taxon>Porcellanidae</taxon>
        <taxon>Petrolisthes</taxon>
    </lineage>
</organism>
<reference evidence="7" key="1">
    <citation type="submission" date="2023-11" db="EMBL/GenBank/DDBJ databases">
        <title>Genome assemblies of two species of porcelain crab, Petrolisthes cinctipes and Petrolisthes manimaculis (Anomura: Porcellanidae).</title>
        <authorList>
            <person name="Angst P."/>
        </authorList>
    </citation>
    <scope>NUCLEOTIDE SEQUENCE</scope>
    <source>
        <strain evidence="7">PB745_02</strain>
        <tissue evidence="7">Gill</tissue>
    </source>
</reference>
<proteinExistence type="inferred from homology"/>
<sequence length="316" mass="34534">MAGFGMNSSSLLEIDDSIIKKQLLLDGGEHEELTTLLPPPPPHATTITPKPGVCVKTRDSSGEKAFVNVCTSPQVPVPEDLTDKELLAILESDQPSDFRVPMSIGKPHDEKDKSGGVCVAYDVIINPQFLDKISDNPLFHNFFMICVLEALEEKYSISLDKNGWTVLKNKKYLGELSDQNIRTSLPLVQQLSGARKWTPSNLPPYSTSSTSGPPTPSQSQSLITELSTKPLTSQKLEKPQPKFLLRREREEGANETLVAEVDFPSQVTGKGVDVRVGEDRLVVEGSDGLLDVFLPLKLDNATPSAHFVTSTRVSIA</sequence>
<evidence type="ECO:0000259" key="6">
    <source>
        <dbReference type="Pfam" id="PF18201"/>
    </source>
</evidence>
<dbReference type="GO" id="GO:1990904">
    <property type="term" value="C:ribonucleoprotein complex"/>
    <property type="evidence" value="ECO:0007669"/>
    <property type="project" value="TreeGrafter"/>
</dbReference>
<dbReference type="Proteomes" id="UP001292094">
    <property type="component" value="Unassembled WGS sequence"/>
</dbReference>
<dbReference type="GO" id="GO:0097255">
    <property type="term" value="C:R2TP complex"/>
    <property type="evidence" value="ECO:0007669"/>
    <property type="project" value="TreeGrafter"/>
</dbReference>
<gene>
    <name evidence="7" type="ORF">Pmani_013414</name>
</gene>
<dbReference type="PANTHER" id="PTHR22997">
    <property type="entry name" value="PIH1 DOMAIN-CONTAINING PROTEIN 1"/>
    <property type="match status" value="1"/>
</dbReference>
<feature type="domain" description="PIH1 N-terminal" evidence="5">
    <location>
        <begin position="31"/>
        <end position="186"/>
    </location>
</feature>
<dbReference type="Pfam" id="PF08190">
    <property type="entry name" value="PIH1"/>
    <property type="match status" value="1"/>
</dbReference>
<dbReference type="EMBL" id="JAWZYT010001115">
    <property type="protein sequence ID" value="KAK4315360.1"/>
    <property type="molecule type" value="Genomic_DNA"/>
</dbReference>
<dbReference type="InterPro" id="IPR012981">
    <property type="entry name" value="PIH1_N"/>
</dbReference>
<comment type="similarity">
    <text evidence="1">Belongs to the PIH1 family.</text>
</comment>
<dbReference type="AlphaFoldDB" id="A0AAE1PUZ9"/>
<dbReference type="GO" id="GO:0005737">
    <property type="term" value="C:cytoplasm"/>
    <property type="evidence" value="ECO:0007669"/>
    <property type="project" value="TreeGrafter"/>
</dbReference>
<keyword evidence="8" id="KW-1185">Reference proteome</keyword>
<evidence type="ECO:0000259" key="5">
    <source>
        <dbReference type="Pfam" id="PF08190"/>
    </source>
</evidence>
<dbReference type="InterPro" id="IPR041442">
    <property type="entry name" value="PIH1D1/2/3_CS-like"/>
</dbReference>
<dbReference type="InterPro" id="IPR050734">
    <property type="entry name" value="PIH1/Kintoun_subfamily"/>
</dbReference>
<protein>
    <recommendedName>
        <fullName evidence="2">PIH1 domain-containing protein 1</fullName>
    </recommendedName>
</protein>
<evidence type="ECO:0000256" key="4">
    <source>
        <dbReference type="SAM" id="MobiDB-lite"/>
    </source>
</evidence>
<dbReference type="GO" id="GO:0006364">
    <property type="term" value="P:rRNA processing"/>
    <property type="evidence" value="ECO:0007669"/>
    <property type="project" value="TreeGrafter"/>
</dbReference>
<feature type="region of interest" description="Disordered" evidence="4">
    <location>
        <begin position="198"/>
        <end position="231"/>
    </location>
</feature>
<dbReference type="PANTHER" id="PTHR22997:SF0">
    <property type="entry name" value="PIH1 DOMAIN-CONTAINING PROTEIN 1"/>
    <property type="match status" value="1"/>
</dbReference>
<feature type="domain" description="PIH1D1/2/3 CS-like" evidence="6">
    <location>
        <begin position="250"/>
        <end position="312"/>
    </location>
</feature>
<evidence type="ECO:0000313" key="8">
    <source>
        <dbReference type="Proteomes" id="UP001292094"/>
    </source>
</evidence>
<evidence type="ECO:0000256" key="1">
    <source>
        <dbReference type="ARBA" id="ARBA00008511"/>
    </source>
</evidence>
<feature type="compositionally biased region" description="Low complexity" evidence="4">
    <location>
        <begin position="203"/>
        <end position="221"/>
    </location>
</feature>
<dbReference type="GO" id="GO:0000492">
    <property type="term" value="P:box C/D snoRNP assembly"/>
    <property type="evidence" value="ECO:0007669"/>
    <property type="project" value="TreeGrafter"/>
</dbReference>
<evidence type="ECO:0000313" key="7">
    <source>
        <dbReference type="EMBL" id="KAK4315360.1"/>
    </source>
</evidence>
<feature type="compositionally biased region" description="Polar residues" evidence="4">
    <location>
        <begin position="222"/>
        <end position="231"/>
    </location>
</feature>
<comment type="caution">
    <text evidence="7">The sequence shown here is derived from an EMBL/GenBank/DDBJ whole genome shotgun (WGS) entry which is preliminary data.</text>
</comment>
<evidence type="ECO:0000256" key="3">
    <source>
        <dbReference type="ARBA" id="ARBA00046233"/>
    </source>
</evidence>
<evidence type="ECO:0000256" key="2">
    <source>
        <dbReference type="ARBA" id="ARBA00040540"/>
    </source>
</evidence>
<dbReference type="Pfam" id="PF18201">
    <property type="entry name" value="PIH1_CS"/>
    <property type="match status" value="1"/>
</dbReference>
<accession>A0AAE1PUZ9</accession>
<name>A0AAE1PUZ9_9EUCA</name>